<keyword evidence="3" id="KW-1185">Reference proteome</keyword>
<protein>
    <submittedName>
        <fullName evidence="2">Uncharacterized protein</fullName>
    </submittedName>
</protein>
<proteinExistence type="predicted"/>
<organism evidence="2 3">
    <name type="scientific">Brassica napus</name>
    <name type="common">Rape</name>
    <dbReference type="NCBI Taxonomy" id="3708"/>
    <lineage>
        <taxon>Eukaryota</taxon>
        <taxon>Viridiplantae</taxon>
        <taxon>Streptophyta</taxon>
        <taxon>Embryophyta</taxon>
        <taxon>Tracheophyta</taxon>
        <taxon>Spermatophyta</taxon>
        <taxon>Magnoliopsida</taxon>
        <taxon>eudicotyledons</taxon>
        <taxon>Gunneridae</taxon>
        <taxon>Pentapetalae</taxon>
        <taxon>rosids</taxon>
        <taxon>malvids</taxon>
        <taxon>Brassicales</taxon>
        <taxon>Brassicaceae</taxon>
        <taxon>Brassiceae</taxon>
        <taxon>Brassica</taxon>
    </lineage>
</organism>
<keyword evidence="1" id="KW-0472">Membrane</keyword>
<keyword evidence="1" id="KW-0812">Transmembrane</keyword>
<gene>
    <name evidence="2" type="ORF">HID58_011613</name>
</gene>
<reference evidence="2 3" key="1">
    <citation type="submission" date="2021-05" db="EMBL/GenBank/DDBJ databases">
        <title>Genome Assembly of Synthetic Allotetraploid Brassica napus Reveals Homoeologous Exchanges between Subgenomes.</title>
        <authorList>
            <person name="Davis J.T."/>
        </authorList>
    </citation>
    <scope>NUCLEOTIDE SEQUENCE [LARGE SCALE GENOMIC DNA]</scope>
    <source>
        <strain evidence="3">cv. Da-Ae</strain>
        <tissue evidence="2">Seedling</tissue>
    </source>
</reference>
<feature type="non-terminal residue" evidence="2">
    <location>
        <position position="1"/>
    </location>
</feature>
<dbReference type="Proteomes" id="UP000824890">
    <property type="component" value="Unassembled WGS sequence"/>
</dbReference>
<dbReference type="EMBL" id="JAGKQM010000003">
    <property type="protein sequence ID" value="KAH0934496.1"/>
    <property type="molecule type" value="Genomic_DNA"/>
</dbReference>
<evidence type="ECO:0000313" key="2">
    <source>
        <dbReference type="EMBL" id="KAH0934496.1"/>
    </source>
</evidence>
<accession>A0ABQ8DYS4</accession>
<keyword evidence="1" id="KW-1133">Transmembrane helix</keyword>
<evidence type="ECO:0000256" key="1">
    <source>
        <dbReference type="SAM" id="Phobius"/>
    </source>
</evidence>
<comment type="caution">
    <text evidence="2">The sequence shown here is derived from an EMBL/GenBank/DDBJ whole genome shotgun (WGS) entry which is preliminary data.</text>
</comment>
<sequence length="106" mass="11853">TLNVFTSSYLFSAANHRVYHESPDHLRRVYLLRSSCSDSSVAVMLILAVSVLPFYSIQSSRPKPHLVCPRSNDGDVTAARRKNVDTVPLWCGGDVVTAVRRKHAKR</sequence>
<feature type="transmembrane region" description="Helical" evidence="1">
    <location>
        <begin position="39"/>
        <end position="57"/>
    </location>
</feature>
<name>A0ABQ8DYS4_BRANA</name>
<evidence type="ECO:0000313" key="3">
    <source>
        <dbReference type="Proteomes" id="UP000824890"/>
    </source>
</evidence>